<sequence>MLRNSLLAILILLSGVYSAPQPVSLVLQSPTTQDALAFLLAVSAIELYSIAVGLWRIMEGIKEGKFYE</sequence>
<keyword evidence="1" id="KW-0812">Transmembrane</keyword>
<feature type="transmembrane region" description="Helical" evidence="1">
    <location>
        <begin position="34"/>
        <end position="55"/>
    </location>
</feature>
<protein>
    <submittedName>
        <fullName evidence="2">Uncharacterized protein</fullName>
    </submittedName>
</protein>
<proteinExistence type="predicted"/>
<reference evidence="2" key="1">
    <citation type="submission" date="2018-12" db="EMBL/GenBank/DDBJ databases">
        <title>Novel natural products biosynthetic potential of the class Ktedonobacteria.</title>
        <authorList>
            <person name="Zheng Y."/>
            <person name="Saitou A."/>
            <person name="Wang C.M."/>
            <person name="Toyoda A."/>
            <person name="Minakuchi Y."/>
            <person name="Sekiguchi Y."/>
            <person name="Ueda K."/>
            <person name="Takano H."/>
            <person name="Sakai Y."/>
            <person name="Yokota A."/>
            <person name="Yabe S."/>
        </authorList>
    </citation>
    <scope>NUCLEOTIDE SEQUENCE</scope>
    <source>
        <strain evidence="2">A3-2</strain>
    </source>
</reference>
<organism evidence="2">
    <name type="scientific">Thermogemmatispora argillosa</name>
    <dbReference type="NCBI Taxonomy" id="2045280"/>
    <lineage>
        <taxon>Bacteria</taxon>
        <taxon>Bacillati</taxon>
        <taxon>Chloroflexota</taxon>
        <taxon>Ktedonobacteria</taxon>
        <taxon>Thermogemmatisporales</taxon>
        <taxon>Thermogemmatisporaceae</taxon>
        <taxon>Thermogemmatispora</taxon>
    </lineage>
</organism>
<dbReference type="EMBL" id="AP019377">
    <property type="protein sequence ID" value="BBH92824.1"/>
    <property type="molecule type" value="Genomic_DNA"/>
</dbReference>
<evidence type="ECO:0000256" key="1">
    <source>
        <dbReference type="SAM" id="Phobius"/>
    </source>
</evidence>
<name>A0A455T5P1_9CHLR</name>
<accession>A0A455T5P1</accession>
<dbReference type="AlphaFoldDB" id="A0A455T5P1"/>
<keyword evidence="1" id="KW-1133">Transmembrane helix</keyword>
<evidence type="ECO:0000313" key="2">
    <source>
        <dbReference type="EMBL" id="BBH92824.1"/>
    </source>
</evidence>
<keyword evidence="1" id="KW-0472">Membrane</keyword>
<gene>
    <name evidence="2" type="ORF">KTA_10230</name>
</gene>